<dbReference type="Proteomes" id="UP000076580">
    <property type="component" value="Chromosome 03"/>
</dbReference>
<dbReference type="EMBL" id="LAYC01000003">
    <property type="protein sequence ID" value="KYK55950.1"/>
    <property type="molecule type" value="Genomic_DNA"/>
</dbReference>
<dbReference type="InParanoid" id="A0A151GFS1"/>
<evidence type="ECO:0000256" key="3">
    <source>
        <dbReference type="ARBA" id="ARBA00023054"/>
    </source>
</evidence>
<dbReference type="AlphaFoldDB" id="A0A151GFS1"/>
<feature type="region of interest" description="Disordered" evidence="5">
    <location>
        <begin position="232"/>
        <end position="253"/>
    </location>
</feature>
<dbReference type="PANTHER" id="PTHR46515">
    <property type="entry name" value="TATA ELEMENT MODULATORY FACTOR TMF1"/>
    <property type="match status" value="1"/>
</dbReference>
<dbReference type="PANTHER" id="PTHR46515:SF1">
    <property type="entry name" value="TATA ELEMENT MODULATORY FACTOR"/>
    <property type="match status" value="1"/>
</dbReference>
<feature type="region of interest" description="Disordered" evidence="5">
    <location>
        <begin position="558"/>
        <end position="654"/>
    </location>
</feature>
<evidence type="ECO:0000256" key="1">
    <source>
        <dbReference type="ARBA" id="ARBA00004555"/>
    </source>
</evidence>
<name>A0A151GFS1_DRECN</name>
<dbReference type="Pfam" id="PF12329">
    <property type="entry name" value="TMF_DNA_bd"/>
    <property type="match status" value="1"/>
</dbReference>
<keyword evidence="2" id="KW-0333">Golgi apparatus</keyword>
<keyword evidence="3 4" id="KW-0175">Coiled coil</keyword>
<evidence type="ECO:0000256" key="5">
    <source>
        <dbReference type="SAM" id="MobiDB-lite"/>
    </source>
</evidence>
<keyword evidence="8" id="KW-1185">Reference proteome</keyword>
<feature type="coiled-coil region" evidence="4">
    <location>
        <begin position="736"/>
        <end position="788"/>
    </location>
</feature>
<dbReference type="GO" id="GO:0005794">
    <property type="term" value="C:Golgi apparatus"/>
    <property type="evidence" value="ECO:0007669"/>
    <property type="project" value="UniProtKB-SubCell"/>
</dbReference>
<dbReference type="Pfam" id="PF12325">
    <property type="entry name" value="TMF_TATA_bd"/>
    <property type="match status" value="1"/>
</dbReference>
<feature type="coiled-coil region" evidence="4">
    <location>
        <begin position="275"/>
        <end position="451"/>
    </location>
</feature>
<dbReference type="FunCoup" id="A0A151GFS1">
    <property type="interactions" value="464"/>
</dbReference>
<feature type="compositionally biased region" description="Polar residues" evidence="5">
    <location>
        <begin position="159"/>
        <end position="174"/>
    </location>
</feature>
<feature type="compositionally biased region" description="Low complexity" evidence="5">
    <location>
        <begin position="232"/>
        <end position="248"/>
    </location>
</feature>
<dbReference type="RefSeq" id="XP_040655302.1">
    <property type="nucleotide sequence ID" value="XM_040805198.1"/>
</dbReference>
<reference evidence="7 8" key="1">
    <citation type="journal article" date="2016" name="Sci. Rep.">
        <title>Insights into Adaptations to a Near-Obligate Nematode Endoparasitic Lifestyle from the Finished Genome of Drechmeria coniospora.</title>
        <authorList>
            <person name="Zhang L."/>
            <person name="Zhou Z."/>
            <person name="Guo Q."/>
            <person name="Fokkens L."/>
            <person name="Miskei M."/>
            <person name="Pocsi I."/>
            <person name="Zhang W."/>
            <person name="Chen M."/>
            <person name="Wang L."/>
            <person name="Sun Y."/>
            <person name="Donzelli B.G."/>
            <person name="Gibson D.M."/>
            <person name="Nelson D.R."/>
            <person name="Luo J.G."/>
            <person name="Rep M."/>
            <person name="Liu H."/>
            <person name="Yang S."/>
            <person name="Wang J."/>
            <person name="Krasnoff S.B."/>
            <person name="Xu Y."/>
            <person name="Molnar I."/>
            <person name="Lin M."/>
        </authorList>
    </citation>
    <scope>NUCLEOTIDE SEQUENCE [LARGE SCALE GENOMIC DNA]</scope>
    <source>
        <strain evidence="7 8">ARSEF 6962</strain>
    </source>
</reference>
<feature type="compositionally biased region" description="Basic and acidic residues" evidence="5">
    <location>
        <begin position="558"/>
        <end position="595"/>
    </location>
</feature>
<feature type="compositionally biased region" description="Polar residues" evidence="5">
    <location>
        <begin position="88"/>
        <end position="100"/>
    </location>
</feature>
<proteinExistence type="predicted"/>
<comment type="caution">
    <text evidence="7">The sequence shown here is derived from an EMBL/GenBank/DDBJ whole genome shotgun (WGS) entry which is preliminary data.</text>
</comment>
<feature type="compositionally biased region" description="Low complexity" evidence="5">
    <location>
        <begin position="54"/>
        <end position="68"/>
    </location>
</feature>
<dbReference type="GO" id="GO:0005783">
    <property type="term" value="C:endoplasmic reticulum"/>
    <property type="evidence" value="ECO:0007669"/>
    <property type="project" value="TreeGrafter"/>
</dbReference>
<organism evidence="7 8">
    <name type="scientific">Drechmeria coniospora</name>
    <name type="common">Nematophagous fungus</name>
    <name type="synonym">Meria coniospora</name>
    <dbReference type="NCBI Taxonomy" id="98403"/>
    <lineage>
        <taxon>Eukaryota</taxon>
        <taxon>Fungi</taxon>
        <taxon>Dikarya</taxon>
        <taxon>Ascomycota</taxon>
        <taxon>Pezizomycotina</taxon>
        <taxon>Sordariomycetes</taxon>
        <taxon>Hypocreomycetidae</taxon>
        <taxon>Hypocreales</taxon>
        <taxon>Ophiocordycipitaceae</taxon>
        <taxon>Drechmeria</taxon>
    </lineage>
</organism>
<gene>
    <name evidence="7" type="ORF">DCS_07915</name>
</gene>
<sequence>MAAPAKQSRWGSFLSQTVAGVESRLDNILADADDSQQQPAPVVATASSSNNAEPVPSSANSLPASSSRANDRLQARLAKAMIAKSAAGGTSSKDTNSPRSSADVASRPSTDDKARLDQTGPVAADSGSIPPPKQVEVEAEPSSTTANADGNRIDRLANDTPTSDVNRGQDTPSELSASGLIGGGAAGPKATERTYEISDSAVEEMKARHQDEIQDYVERVDSLESKLQYLAKSTADSAKRAASSASPSGLERKIAERDEKIALLLQEGQALSSTEQKLRASARKLRVQMSELEKQTEELRKDRDKAVSNAEELRNRLDVAEGSEMRQAETRRVTAALQQEIEELKTEHTKKDEAYQWLEQESKAKSQQVEAANAEALSRALAGERAKHKELDETIAALRAEKESQATMAKQVDIEWRERLERAVERGSKVEEELKMELRTMESRLEAMRTAAEEASSGSGGEAQVKMFRQIETLQSQYASARENWQGMESSLLAKAANLEKEKDEALRRESEMRKKARDAAIRNRHLEDEVSAMQPALATARQELEAVTLQLATMKTASRDAEEALEQARKDLNKEKRRLESRDDGAEAERRQWADDVAGATSRGHPTQHDSPTPLPQRTFSSDFMAMGLPALSKPRRTPTYGSIPDSPAEVMSPIRRLSCQPPGRLSIASTVGYGQPLTPFSPFEAPSESQFNAWPSAVDRENGADEEVPSSPRNIAHDMISVSTATAGPSVQLVERMSAAIRRLEGEKVAAKEEMARVCHQRDEALADLVNLMKELEEANAAAKSVPELEGKVSDLDSRYQTTLEMLGEKSELVEELKADVQDVKAMYRELVERTVT</sequence>
<dbReference type="InterPro" id="IPR022092">
    <property type="entry name" value="TMF_DNA-bd"/>
</dbReference>
<protein>
    <recommendedName>
        <fullName evidence="6">TATA element modulatory factor 1 TATA binding domain-containing protein</fullName>
    </recommendedName>
</protein>
<dbReference type="InterPro" id="IPR052602">
    <property type="entry name" value="Growth_transcription_reg"/>
</dbReference>
<accession>A0A151GFS1</accession>
<evidence type="ECO:0000313" key="8">
    <source>
        <dbReference type="Proteomes" id="UP000076580"/>
    </source>
</evidence>
<feature type="region of interest" description="Disordered" evidence="5">
    <location>
        <begin position="499"/>
        <end position="521"/>
    </location>
</feature>
<comment type="subcellular location">
    <subcellularLocation>
        <location evidence="1">Golgi apparatus</location>
    </subcellularLocation>
</comment>
<evidence type="ECO:0000256" key="4">
    <source>
        <dbReference type="SAM" id="Coils"/>
    </source>
</evidence>
<evidence type="ECO:0000313" key="7">
    <source>
        <dbReference type="EMBL" id="KYK55950.1"/>
    </source>
</evidence>
<dbReference type="GeneID" id="63720558"/>
<feature type="compositionally biased region" description="Polar residues" evidence="5">
    <location>
        <begin position="35"/>
        <end position="52"/>
    </location>
</feature>
<evidence type="ECO:0000259" key="6">
    <source>
        <dbReference type="Pfam" id="PF12325"/>
    </source>
</evidence>
<evidence type="ECO:0000256" key="2">
    <source>
        <dbReference type="ARBA" id="ARBA00023034"/>
    </source>
</evidence>
<feature type="region of interest" description="Disordered" evidence="5">
    <location>
        <begin position="29"/>
        <end position="206"/>
    </location>
</feature>
<dbReference type="InterPro" id="IPR022091">
    <property type="entry name" value="TMF_TATA-bd"/>
</dbReference>
<dbReference type="STRING" id="98403.A0A151GFS1"/>
<feature type="domain" description="TATA element modulatory factor 1 TATA binding" evidence="6">
    <location>
        <begin position="723"/>
        <end position="836"/>
    </location>
</feature>